<evidence type="ECO:0000313" key="2">
    <source>
        <dbReference type="EMBL" id="MFB9072397.1"/>
    </source>
</evidence>
<evidence type="ECO:0000256" key="1">
    <source>
        <dbReference type="SAM" id="MobiDB-lite"/>
    </source>
</evidence>
<gene>
    <name evidence="2" type="ORF">ACFFX0_14810</name>
</gene>
<feature type="compositionally biased region" description="Basic residues" evidence="1">
    <location>
        <begin position="60"/>
        <end position="71"/>
    </location>
</feature>
<reference evidence="2 3" key="1">
    <citation type="submission" date="2024-09" db="EMBL/GenBank/DDBJ databases">
        <authorList>
            <person name="Sun Q."/>
            <person name="Mori K."/>
        </authorList>
    </citation>
    <scope>NUCLEOTIDE SEQUENCE [LARGE SCALE GENOMIC DNA]</scope>
    <source>
        <strain evidence="2 3">CCM 7609</strain>
    </source>
</reference>
<comment type="caution">
    <text evidence="2">The sequence shown here is derived from an EMBL/GenBank/DDBJ whole genome shotgun (WGS) entry which is preliminary data.</text>
</comment>
<feature type="region of interest" description="Disordered" evidence="1">
    <location>
        <begin position="1"/>
        <end position="85"/>
    </location>
</feature>
<organism evidence="2 3">
    <name type="scientific">Citricoccus parietis</name>
    <dbReference type="NCBI Taxonomy" id="592307"/>
    <lineage>
        <taxon>Bacteria</taxon>
        <taxon>Bacillati</taxon>
        <taxon>Actinomycetota</taxon>
        <taxon>Actinomycetes</taxon>
        <taxon>Micrococcales</taxon>
        <taxon>Micrococcaceae</taxon>
        <taxon>Citricoccus</taxon>
    </lineage>
</organism>
<name>A0ABV5G0D0_9MICC</name>
<dbReference type="EMBL" id="JBHMFI010000001">
    <property type="protein sequence ID" value="MFB9072397.1"/>
    <property type="molecule type" value="Genomic_DNA"/>
</dbReference>
<proteinExistence type="predicted"/>
<accession>A0ABV5G0D0</accession>
<sequence>MPHHGRACARTEGGSSDDDGHHAAGADRPIGGAARLGRGPRQRHPDGAAPAAAHPQLVRHAGRLVRGHRPGHLGFGGQLQHPGRR</sequence>
<evidence type="ECO:0000313" key="3">
    <source>
        <dbReference type="Proteomes" id="UP001589575"/>
    </source>
</evidence>
<protein>
    <submittedName>
        <fullName evidence="2">Uncharacterized protein</fullName>
    </submittedName>
</protein>
<keyword evidence="3" id="KW-1185">Reference proteome</keyword>
<dbReference type="Proteomes" id="UP001589575">
    <property type="component" value="Unassembled WGS sequence"/>
</dbReference>